<feature type="region of interest" description="Disordered" evidence="1">
    <location>
        <begin position="1"/>
        <end position="34"/>
    </location>
</feature>
<dbReference type="Proteomes" id="UP000054845">
    <property type="component" value="Unassembled WGS sequence"/>
</dbReference>
<evidence type="ECO:0000313" key="2">
    <source>
        <dbReference type="EMBL" id="CEH19245.1"/>
    </source>
</evidence>
<organism evidence="2 3">
    <name type="scientific">Ceraceosorus bombacis</name>
    <dbReference type="NCBI Taxonomy" id="401625"/>
    <lineage>
        <taxon>Eukaryota</taxon>
        <taxon>Fungi</taxon>
        <taxon>Dikarya</taxon>
        <taxon>Basidiomycota</taxon>
        <taxon>Ustilaginomycotina</taxon>
        <taxon>Exobasidiomycetes</taxon>
        <taxon>Ceraceosorales</taxon>
        <taxon>Ceraceosoraceae</taxon>
        <taxon>Ceraceosorus</taxon>
    </lineage>
</organism>
<proteinExistence type="predicted"/>
<dbReference type="AlphaFoldDB" id="A0A0P1BSN2"/>
<reference evidence="3" key="1">
    <citation type="submission" date="2014-09" db="EMBL/GenBank/DDBJ databases">
        <authorList>
            <person name="Sharma Rahul"/>
            <person name="Thines Marco"/>
        </authorList>
    </citation>
    <scope>NUCLEOTIDE SEQUENCE [LARGE SCALE GENOMIC DNA]</scope>
</reference>
<protein>
    <submittedName>
        <fullName evidence="2">Uncharacterized protein</fullName>
    </submittedName>
</protein>
<sequence length="65" mass="6915">MEQQTKAAAARSRRPPSPLRGRQAAPAVGKRQDIHVWGPLQLTARRASAAETLSLLRGSSRSGGP</sequence>
<dbReference type="EMBL" id="CCYA01000290">
    <property type="protein sequence ID" value="CEH19245.1"/>
    <property type="molecule type" value="Genomic_DNA"/>
</dbReference>
<evidence type="ECO:0000256" key="1">
    <source>
        <dbReference type="SAM" id="MobiDB-lite"/>
    </source>
</evidence>
<keyword evidence="3" id="KW-1185">Reference proteome</keyword>
<accession>A0A0P1BSN2</accession>
<name>A0A0P1BSN2_9BASI</name>
<evidence type="ECO:0000313" key="3">
    <source>
        <dbReference type="Proteomes" id="UP000054845"/>
    </source>
</evidence>